<dbReference type="NCBIfam" id="TIGR03711">
    <property type="entry name" value="acc_sec_asp3"/>
    <property type="match status" value="1"/>
</dbReference>
<dbReference type="InterPro" id="IPR022259">
    <property type="entry name" value="Acessory_Sec_prot_Asp3"/>
</dbReference>
<proteinExistence type="predicted"/>
<name>A0A200HQJ5_9ENTE</name>
<gene>
    <name evidence="1" type="ORF">A5869_002169</name>
</gene>
<comment type="caution">
    <text evidence="1">The sequence shown here is derived from an EMBL/GenBank/DDBJ whole genome shotgun (WGS) entry which is preliminary data.</text>
</comment>
<dbReference type="Pfam" id="PF15432">
    <property type="entry name" value="Sec-ASP3"/>
    <property type="match status" value="1"/>
</dbReference>
<dbReference type="Proteomes" id="UP000196503">
    <property type="component" value="Unassembled WGS sequence"/>
</dbReference>
<dbReference type="RefSeq" id="WP_179205589.1">
    <property type="nucleotide sequence ID" value="NZ_NIBL01000003.1"/>
</dbReference>
<evidence type="ECO:0000313" key="1">
    <source>
        <dbReference type="EMBL" id="OUZ15062.1"/>
    </source>
</evidence>
<organism evidence="1 2">
    <name type="scientific">Enterococcus cecorum</name>
    <dbReference type="NCBI Taxonomy" id="44008"/>
    <lineage>
        <taxon>Bacteria</taxon>
        <taxon>Bacillati</taxon>
        <taxon>Bacillota</taxon>
        <taxon>Bacilli</taxon>
        <taxon>Lactobacillales</taxon>
        <taxon>Enterococcaceae</taxon>
        <taxon>Enterococcus</taxon>
    </lineage>
</organism>
<reference evidence="1 2" key="1">
    <citation type="submission" date="2017-05" db="EMBL/GenBank/DDBJ databases">
        <title>The Genome Sequence of Enterococcus faecium 2D5_DIV0622.</title>
        <authorList>
            <consortium name="The Broad Institute Genomics Platform"/>
            <consortium name="The Broad Institute Genomic Center for Infectious Diseases"/>
            <person name="Earl A."/>
            <person name="Manson A."/>
            <person name="Schwartman J."/>
            <person name="Gilmore M."/>
            <person name="Abouelleil A."/>
            <person name="Cao P."/>
            <person name="Chapman S."/>
            <person name="Cusick C."/>
            <person name="Shea T."/>
            <person name="Young S."/>
            <person name="Neafsey D."/>
            <person name="Nusbaum C."/>
            <person name="Birren B."/>
        </authorList>
    </citation>
    <scope>NUCLEOTIDE SEQUENCE [LARGE SCALE GENOMIC DNA]</scope>
    <source>
        <strain evidence="1 2">2D5_DIV0622</strain>
    </source>
</reference>
<dbReference type="AlphaFoldDB" id="A0A200HQJ5"/>
<protein>
    <submittedName>
        <fullName evidence="1">Accessory Sec system protein Asp3</fullName>
    </submittedName>
</protein>
<dbReference type="GO" id="GO:0015031">
    <property type="term" value="P:protein transport"/>
    <property type="evidence" value="ECO:0007669"/>
    <property type="project" value="InterPro"/>
</dbReference>
<sequence length="324" mass="37646">MISWQVFLRNHQVDLMKYGVAIDFEAIDRVTYQDAYLYAGQSLATWETNTIFWQTSKQNVLPQLKQGRTYCLKMYASTQPNQRLYSKVTFFDRYQEKLLEKTFKKNENVFVMPEEAFYYSIELINGGLTSMIFERLEISEVLDDNAIDKREELEIKMLTGHGESKSCQVIFTEPDMLSVSPVDIVSVPNEQKVIQLTNRQALSHFYLKDGECNEDILEILREQVSNEQIRQIQLIGYGPISNFASSYYADILASDKIEVYHTPNQPLKLSDDYQKVVGFDVFNQYTTQFSNIKYYGHVDSSQPLFHITLPNQLANCPALNQYQL</sequence>
<dbReference type="EMBL" id="NIBL01000003">
    <property type="protein sequence ID" value="OUZ15062.1"/>
    <property type="molecule type" value="Genomic_DNA"/>
</dbReference>
<accession>A0A200HQJ5</accession>
<evidence type="ECO:0000313" key="2">
    <source>
        <dbReference type="Proteomes" id="UP000196503"/>
    </source>
</evidence>